<evidence type="ECO:0000313" key="3">
    <source>
        <dbReference type="Proteomes" id="UP000199013"/>
    </source>
</evidence>
<protein>
    <submittedName>
        <fullName evidence="2">Uncharacterized protein</fullName>
    </submittedName>
</protein>
<evidence type="ECO:0000313" key="2">
    <source>
        <dbReference type="EMBL" id="SBW28060.1"/>
    </source>
</evidence>
<feature type="compositionally biased region" description="Low complexity" evidence="1">
    <location>
        <begin position="59"/>
        <end position="69"/>
    </location>
</feature>
<dbReference type="Proteomes" id="UP000199013">
    <property type="component" value="Unassembled WGS sequence"/>
</dbReference>
<feature type="region of interest" description="Disordered" evidence="1">
    <location>
        <begin position="45"/>
        <end position="76"/>
    </location>
</feature>
<keyword evidence="3" id="KW-1185">Reference proteome</keyword>
<evidence type="ECO:0000256" key="1">
    <source>
        <dbReference type="SAM" id="MobiDB-lite"/>
    </source>
</evidence>
<name>A0A1C3PE45_9ACTN</name>
<accession>A0A1C3PE45</accession>
<organism evidence="2 3">
    <name type="scientific">Candidatus Protofrankia californiensis</name>
    <dbReference type="NCBI Taxonomy" id="1839754"/>
    <lineage>
        <taxon>Bacteria</taxon>
        <taxon>Bacillati</taxon>
        <taxon>Actinomycetota</taxon>
        <taxon>Actinomycetes</taxon>
        <taxon>Frankiales</taxon>
        <taxon>Frankiaceae</taxon>
        <taxon>Protofrankia</taxon>
    </lineage>
</organism>
<dbReference type="EMBL" id="FLUV01002293">
    <property type="protein sequence ID" value="SBW28060.1"/>
    <property type="molecule type" value="Genomic_DNA"/>
</dbReference>
<proteinExistence type="predicted"/>
<reference evidence="3" key="1">
    <citation type="submission" date="2016-02" db="EMBL/GenBank/DDBJ databases">
        <authorList>
            <person name="Wibberg D."/>
        </authorList>
    </citation>
    <scope>NUCLEOTIDE SEQUENCE [LARGE SCALE GENOMIC DNA]</scope>
</reference>
<gene>
    <name evidence="2" type="ORF">FDG2_5520</name>
</gene>
<sequence length="76" mass="8198">MTARLPGPPTPASVEAYAFQFDDLFASRAQRCTFRDHLVGLLLPRDRNTLPGRSETGRGRAAPGGPAAAWFLSESP</sequence>
<dbReference type="AlphaFoldDB" id="A0A1C3PE45"/>